<accession>A0A1H0WX27</accession>
<protein>
    <submittedName>
        <fullName evidence="1">YD repeat-containing protein</fullName>
    </submittedName>
</protein>
<name>A0A1H0WX27_9BURK</name>
<dbReference type="NCBIfam" id="TIGR01643">
    <property type="entry name" value="YD_repeat_2x"/>
    <property type="match status" value="1"/>
</dbReference>
<organism evidence="1 2">
    <name type="scientific">Paracidovorax cattleyae</name>
    <dbReference type="NCBI Taxonomy" id="80868"/>
    <lineage>
        <taxon>Bacteria</taxon>
        <taxon>Pseudomonadati</taxon>
        <taxon>Pseudomonadota</taxon>
        <taxon>Betaproteobacteria</taxon>
        <taxon>Burkholderiales</taxon>
        <taxon>Comamonadaceae</taxon>
        <taxon>Paracidovorax</taxon>
    </lineage>
</organism>
<dbReference type="EMBL" id="FNJL01000079">
    <property type="protein sequence ID" value="SDP95261.1"/>
    <property type="molecule type" value="Genomic_DNA"/>
</dbReference>
<keyword evidence="2" id="KW-1185">Reference proteome</keyword>
<reference evidence="2" key="1">
    <citation type="submission" date="2016-10" db="EMBL/GenBank/DDBJ databases">
        <authorList>
            <person name="Varghese N."/>
            <person name="Submissions S."/>
        </authorList>
    </citation>
    <scope>NUCLEOTIDE SEQUENCE [LARGE SCALE GENOMIC DNA]</scope>
    <source>
        <strain evidence="2">DSM 17101</strain>
    </source>
</reference>
<gene>
    <name evidence="1" type="ORF">SAMN04489708_1791</name>
</gene>
<feature type="non-terminal residue" evidence="1">
    <location>
        <position position="136"/>
    </location>
</feature>
<evidence type="ECO:0000313" key="1">
    <source>
        <dbReference type="EMBL" id="SDP95261.1"/>
    </source>
</evidence>
<dbReference type="AlphaFoldDB" id="A0A1H0WX27"/>
<sequence length="136" mass="14242">MVVRSAKPGDNQEVSQRSDVAYHDAGGVTGLGYDAAGNLKGVRQDADGQVTTTTYQYTYLNGNWQQSAALTRRGGDVVGTITQRDANGFVVGIRQPKATGSAAQAPDGSLAAALTNQATQATSNDARYDRTFVNDA</sequence>
<dbReference type="Proteomes" id="UP000199317">
    <property type="component" value="Unassembled WGS sequence"/>
</dbReference>
<proteinExistence type="predicted"/>
<evidence type="ECO:0000313" key="2">
    <source>
        <dbReference type="Proteomes" id="UP000199317"/>
    </source>
</evidence>
<dbReference type="InterPro" id="IPR006530">
    <property type="entry name" value="YD"/>
</dbReference>